<accession>A0A6F8VBN4</accession>
<keyword evidence="1 4" id="KW-0963">Cytoplasm</keyword>
<proteinExistence type="inferred from homology"/>
<dbReference type="NCBIfam" id="NF002346">
    <property type="entry name" value="PRK01305.2-3"/>
    <property type="match status" value="1"/>
</dbReference>
<comment type="catalytic activity">
    <reaction evidence="4">
        <text>N-terminal L-aspartyl-[protein] + L-leucyl-tRNA(Leu) = N-terminal L-leucyl-L-aspartyl-[protein] + tRNA(Leu) + H(+)</text>
        <dbReference type="Rhea" id="RHEA:50420"/>
        <dbReference type="Rhea" id="RHEA-COMP:9613"/>
        <dbReference type="Rhea" id="RHEA-COMP:9622"/>
        <dbReference type="Rhea" id="RHEA-COMP:12669"/>
        <dbReference type="Rhea" id="RHEA-COMP:12674"/>
        <dbReference type="ChEBI" id="CHEBI:15378"/>
        <dbReference type="ChEBI" id="CHEBI:64720"/>
        <dbReference type="ChEBI" id="CHEBI:78442"/>
        <dbReference type="ChEBI" id="CHEBI:78494"/>
        <dbReference type="ChEBI" id="CHEBI:133042"/>
        <dbReference type="EC" id="2.3.2.29"/>
    </reaction>
</comment>
<comment type="catalytic activity">
    <reaction evidence="4">
        <text>N-terminal L-glutamyl-[protein] + L-leucyl-tRNA(Leu) = N-terminal L-leucyl-L-glutamyl-[protein] + tRNA(Leu) + H(+)</text>
        <dbReference type="Rhea" id="RHEA:50412"/>
        <dbReference type="Rhea" id="RHEA-COMP:9613"/>
        <dbReference type="Rhea" id="RHEA-COMP:9622"/>
        <dbReference type="Rhea" id="RHEA-COMP:12664"/>
        <dbReference type="Rhea" id="RHEA-COMP:12668"/>
        <dbReference type="ChEBI" id="CHEBI:15378"/>
        <dbReference type="ChEBI" id="CHEBI:64721"/>
        <dbReference type="ChEBI" id="CHEBI:78442"/>
        <dbReference type="ChEBI" id="CHEBI:78494"/>
        <dbReference type="ChEBI" id="CHEBI:133041"/>
        <dbReference type="EC" id="2.3.2.29"/>
    </reaction>
</comment>
<evidence type="ECO:0000256" key="1">
    <source>
        <dbReference type="ARBA" id="ARBA00022490"/>
    </source>
</evidence>
<dbReference type="PANTHER" id="PTHR21367">
    <property type="entry name" value="ARGININE-TRNA-PROTEIN TRANSFERASE 1"/>
    <property type="match status" value="1"/>
</dbReference>
<dbReference type="GO" id="GO:0071596">
    <property type="term" value="P:ubiquitin-dependent protein catabolic process via the N-end rule pathway"/>
    <property type="evidence" value="ECO:0007669"/>
    <property type="project" value="InterPro"/>
</dbReference>
<comment type="subcellular location">
    <subcellularLocation>
        <location evidence="4">Cytoplasm</location>
    </subcellularLocation>
</comment>
<dbReference type="EMBL" id="AP022853">
    <property type="protein sequence ID" value="BCB27128.1"/>
    <property type="molecule type" value="Genomic_DNA"/>
</dbReference>
<evidence type="ECO:0000313" key="7">
    <source>
        <dbReference type="EMBL" id="BCB27128.1"/>
    </source>
</evidence>
<evidence type="ECO:0000259" key="5">
    <source>
        <dbReference type="Pfam" id="PF04376"/>
    </source>
</evidence>
<name>A0A6F8VBN4_9PROT</name>
<dbReference type="InterPro" id="IPR007471">
    <property type="entry name" value="N-end_Aminoacyl_Trfase_N"/>
</dbReference>
<feature type="domain" description="N-end aminoacyl transferase N-terminal" evidence="5">
    <location>
        <begin position="20"/>
        <end position="90"/>
    </location>
</feature>
<dbReference type="PIRSF" id="PIRSF037208">
    <property type="entry name" value="ATE_pro_prd"/>
    <property type="match status" value="1"/>
</dbReference>
<dbReference type="NCBIfam" id="NF002341">
    <property type="entry name" value="PRK01305.1-1"/>
    <property type="match status" value="1"/>
</dbReference>
<dbReference type="PANTHER" id="PTHR21367:SF1">
    <property type="entry name" value="ARGINYL-TRNA--PROTEIN TRANSFERASE 1"/>
    <property type="match status" value="1"/>
</dbReference>
<keyword evidence="2 4" id="KW-0808">Transferase</keyword>
<evidence type="ECO:0000256" key="4">
    <source>
        <dbReference type="HAMAP-Rule" id="MF_00689"/>
    </source>
</evidence>
<evidence type="ECO:0000256" key="2">
    <source>
        <dbReference type="ARBA" id="ARBA00022679"/>
    </source>
</evidence>
<dbReference type="InterPro" id="IPR007472">
    <property type="entry name" value="N-end_Aminoacyl_Trfase_C"/>
</dbReference>
<feature type="domain" description="N-end rule aminoacyl transferase C-terminal" evidence="6">
    <location>
        <begin position="111"/>
        <end position="237"/>
    </location>
</feature>
<dbReference type="SUPFAM" id="SSF55729">
    <property type="entry name" value="Acyl-CoA N-acyltransferases (Nat)"/>
    <property type="match status" value="1"/>
</dbReference>
<keyword evidence="8" id="KW-1185">Reference proteome</keyword>
<reference evidence="8" key="1">
    <citation type="submission" date="2020-03" db="EMBL/GenBank/DDBJ databases">
        <title>Complete genome sequence of sulfur-oxidizing bacterium skT11.</title>
        <authorList>
            <person name="Kanda M."/>
            <person name="Kojima H."/>
            <person name="Fukui M."/>
        </authorList>
    </citation>
    <scope>NUCLEOTIDE SEQUENCE [LARGE SCALE GENOMIC DNA]</scope>
    <source>
        <strain evidence="8">skT11</strain>
    </source>
</reference>
<dbReference type="Proteomes" id="UP000502260">
    <property type="component" value="Chromosome"/>
</dbReference>
<dbReference type="Pfam" id="PF04376">
    <property type="entry name" value="ATE_N"/>
    <property type="match status" value="1"/>
</dbReference>
<dbReference type="InterPro" id="IPR030700">
    <property type="entry name" value="N-end_Aminoacyl_Trfase"/>
</dbReference>
<comment type="similarity">
    <text evidence="4">Belongs to the R-transferase family. Bpt subfamily.</text>
</comment>
<protein>
    <recommendedName>
        <fullName evidence="4">Aspartate/glutamate leucyltransferase</fullName>
        <ecNumber evidence="4">2.3.2.29</ecNumber>
    </recommendedName>
</protein>
<dbReference type="NCBIfam" id="NF002342">
    <property type="entry name" value="PRK01305.1-3"/>
    <property type="match status" value="1"/>
</dbReference>
<dbReference type="HAMAP" id="MF_00689">
    <property type="entry name" value="Bpt"/>
    <property type="match status" value="1"/>
</dbReference>
<sequence length="246" mass="28337">MTSLSDLPPRQIQLYLTAPYQCSYLPEQSARSQVVTPNELVDDAVYSQLIRAGFRRSGLYTYRPQCDLCRACVPVRLLVDEFKPNRSQRRTWKRNQQLEATLRELVFDVRHYALYRRYQASRHAGGGMDQDSEDQYRQFLLLSGLNTLLLEFRDCAGLGAADSLHMVSVVDVVEDGLSSVYTFFDPDMPQAGFGTYNILWQAELCRRMGLPYLYLGYWIAESDKMAYKANFQPLEGLIDGQWQRLG</sequence>
<dbReference type="GO" id="GO:0004057">
    <property type="term" value="F:arginyl-tRNA--protein transferase activity"/>
    <property type="evidence" value="ECO:0007669"/>
    <property type="project" value="InterPro"/>
</dbReference>
<dbReference type="Pfam" id="PF04377">
    <property type="entry name" value="ATE_C"/>
    <property type="match status" value="1"/>
</dbReference>
<dbReference type="KEGG" id="slac:SKTS_20140"/>
<dbReference type="InterPro" id="IPR017138">
    <property type="entry name" value="Asp_Glu_LeuTrfase"/>
</dbReference>
<dbReference type="GO" id="GO:0005737">
    <property type="term" value="C:cytoplasm"/>
    <property type="evidence" value="ECO:0007669"/>
    <property type="project" value="UniProtKB-SubCell"/>
</dbReference>
<dbReference type="InterPro" id="IPR016181">
    <property type="entry name" value="Acyl_CoA_acyltransferase"/>
</dbReference>
<evidence type="ECO:0000256" key="3">
    <source>
        <dbReference type="ARBA" id="ARBA00023315"/>
    </source>
</evidence>
<keyword evidence="3 4" id="KW-0012">Acyltransferase</keyword>
<comment type="function">
    <text evidence="4">Functions in the N-end rule pathway of protein degradation where it conjugates Leu from its aminoacyl-tRNA to the N-termini of proteins containing an N-terminal aspartate or glutamate.</text>
</comment>
<gene>
    <name evidence="7" type="primary">ate</name>
    <name evidence="4" type="synonym">bpt</name>
    <name evidence="7" type="ORF">SKTS_20140</name>
</gene>
<evidence type="ECO:0000259" key="6">
    <source>
        <dbReference type="Pfam" id="PF04377"/>
    </source>
</evidence>
<dbReference type="GO" id="GO:0008914">
    <property type="term" value="F:leucyl-tRNA--protein transferase activity"/>
    <property type="evidence" value="ECO:0007669"/>
    <property type="project" value="UniProtKB-UniRule"/>
</dbReference>
<evidence type="ECO:0000313" key="8">
    <source>
        <dbReference type="Proteomes" id="UP000502260"/>
    </source>
</evidence>
<dbReference type="EC" id="2.3.2.29" evidence="4"/>
<dbReference type="AlphaFoldDB" id="A0A6F8VBN4"/>
<dbReference type="RefSeq" id="WP_173064196.1">
    <property type="nucleotide sequence ID" value="NZ_AP022853.1"/>
</dbReference>
<organism evidence="7 8">
    <name type="scientific">Sulfurimicrobium lacus</name>
    <dbReference type="NCBI Taxonomy" id="2715678"/>
    <lineage>
        <taxon>Bacteria</taxon>
        <taxon>Pseudomonadati</taxon>
        <taxon>Pseudomonadota</taxon>
        <taxon>Betaproteobacteria</taxon>
        <taxon>Nitrosomonadales</taxon>
        <taxon>Sulfuricellaceae</taxon>
        <taxon>Sulfurimicrobium</taxon>
    </lineage>
</organism>